<reference evidence="1" key="1">
    <citation type="submission" date="2023-05" db="EMBL/GenBank/DDBJ databases">
        <authorList>
            <person name="Stuckert A."/>
        </authorList>
    </citation>
    <scope>NUCLEOTIDE SEQUENCE</scope>
</reference>
<comment type="caution">
    <text evidence="1">The sequence shown here is derived from an EMBL/GenBank/DDBJ whole genome shotgun (WGS) entry which is preliminary data.</text>
</comment>
<dbReference type="Proteomes" id="UP001162483">
    <property type="component" value="Unassembled WGS sequence"/>
</dbReference>
<keyword evidence="2" id="KW-1185">Reference proteome</keyword>
<dbReference type="EMBL" id="CATNWA010014512">
    <property type="protein sequence ID" value="CAI9572680.1"/>
    <property type="molecule type" value="Genomic_DNA"/>
</dbReference>
<accession>A0ABN9DJ88</accession>
<proteinExistence type="predicted"/>
<evidence type="ECO:0000313" key="2">
    <source>
        <dbReference type="Proteomes" id="UP001162483"/>
    </source>
</evidence>
<name>A0ABN9DJ88_9NEOB</name>
<protein>
    <submittedName>
        <fullName evidence="1">Uncharacterized protein</fullName>
    </submittedName>
</protein>
<evidence type="ECO:0000313" key="1">
    <source>
        <dbReference type="EMBL" id="CAI9572680.1"/>
    </source>
</evidence>
<sequence length="55" mass="5882">MECPGTCYRLLWVCFECGTQGPHDPLLPGGPMSCQSTPATYRYACLSLGKDTGAP</sequence>
<organism evidence="1 2">
    <name type="scientific">Staurois parvus</name>
    <dbReference type="NCBI Taxonomy" id="386267"/>
    <lineage>
        <taxon>Eukaryota</taxon>
        <taxon>Metazoa</taxon>
        <taxon>Chordata</taxon>
        <taxon>Craniata</taxon>
        <taxon>Vertebrata</taxon>
        <taxon>Euteleostomi</taxon>
        <taxon>Amphibia</taxon>
        <taxon>Batrachia</taxon>
        <taxon>Anura</taxon>
        <taxon>Neobatrachia</taxon>
        <taxon>Ranoidea</taxon>
        <taxon>Ranidae</taxon>
        <taxon>Staurois</taxon>
    </lineage>
</organism>
<gene>
    <name evidence="1" type="ORF">SPARVUS_LOCUS7481026</name>
</gene>